<dbReference type="OrthoDB" id="5679417at2"/>
<dbReference type="Gene3D" id="3.30.420.10">
    <property type="entry name" value="Ribonuclease H-like superfamily/Ribonuclease H"/>
    <property type="match status" value="1"/>
</dbReference>
<dbReference type="InterPro" id="IPR036397">
    <property type="entry name" value="RNaseH_sf"/>
</dbReference>
<dbReference type="GO" id="GO:0003676">
    <property type="term" value="F:nucleic acid binding"/>
    <property type="evidence" value="ECO:0007669"/>
    <property type="project" value="InterPro"/>
</dbReference>
<dbReference type="PANTHER" id="PTHR46889:SF4">
    <property type="entry name" value="TRANSPOSASE INSO FOR INSERTION SEQUENCE ELEMENT IS911B-RELATED"/>
    <property type="match status" value="1"/>
</dbReference>
<dbReference type="GO" id="GO:0015074">
    <property type="term" value="P:DNA integration"/>
    <property type="evidence" value="ECO:0007669"/>
    <property type="project" value="InterPro"/>
</dbReference>
<dbReference type="EMBL" id="SLYB01000007">
    <property type="protein sequence ID" value="TCP95831.1"/>
    <property type="molecule type" value="Genomic_DNA"/>
</dbReference>
<organism evidence="2 3">
    <name type="scientific">Cricetibacter osteomyelitidis</name>
    <dbReference type="NCBI Taxonomy" id="1521931"/>
    <lineage>
        <taxon>Bacteria</taxon>
        <taxon>Pseudomonadati</taxon>
        <taxon>Pseudomonadota</taxon>
        <taxon>Gammaproteobacteria</taxon>
        <taxon>Pasteurellales</taxon>
        <taxon>Pasteurellaceae</taxon>
        <taxon>Cricetibacter</taxon>
    </lineage>
</organism>
<dbReference type="AlphaFoldDB" id="A0A4R2T327"/>
<evidence type="ECO:0000313" key="3">
    <source>
        <dbReference type="Proteomes" id="UP000295763"/>
    </source>
</evidence>
<dbReference type="RefSeq" id="WP_131976023.1">
    <property type="nucleotide sequence ID" value="NZ_SLYB01000007.1"/>
</dbReference>
<dbReference type="Pfam" id="PF13333">
    <property type="entry name" value="rve_2"/>
    <property type="match status" value="1"/>
</dbReference>
<reference evidence="2 3" key="1">
    <citation type="submission" date="2019-03" db="EMBL/GenBank/DDBJ databases">
        <title>Genomic Encyclopedia of Type Strains, Phase IV (KMG-IV): sequencing the most valuable type-strain genomes for metagenomic binning, comparative biology and taxonomic classification.</title>
        <authorList>
            <person name="Goeker M."/>
        </authorList>
    </citation>
    <scope>NUCLEOTIDE SEQUENCE [LARGE SCALE GENOMIC DNA]</scope>
    <source>
        <strain evidence="2 3">DSM 28404</strain>
    </source>
</reference>
<proteinExistence type="predicted"/>
<dbReference type="InterPro" id="IPR001584">
    <property type="entry name" value="Integrase_cat-core"/>
</dbReference>
<dbReference type="InterPro" id="IPR050900">
    <property type="entry name" value="Transposase_IS3/IS150/IS904"/>
</dbReference>
<comment type="caution">
    <text evidence="2">The sequence shown here is derived from an EMBL/GenBank/DDBJ whole genome shotgun (WGS) entry which is preliminary data.</text>
</comment>
<dbReference type="Pfam" id="PF00665">
    <property type="entry name" value="rve"/>
    <property type="match status" value="1"/>
</dbReference>
<dbReference type="PROSITE" id="PS50994">
    <property type="entry name" value="INTEGRASE"/>
    <property type="match status" value="1"/>
</dbReference>
<evidence type="ECO:0000259" key="1">
    <source>
        <dbReference type="PROSITE" id="PS50994"/>
    </source>
</evidence>
<sequence>TTYVRVNGVWCYLAIVINLRNRQLIGWKMSRYHDAQLVVDALNYAVLRIKPTTTMLFHSDQGSIYGSKLFTQCVQRHGLVQSMSHRGNCWDNAPTERWFRSFKYEWMLENYPSFESSVADTKDYIMYYNYARPHQYLDGLTPII</sequence>
<keyword evidence="3" id="KW-1185">Reference proteome</keyword>
<dbReference type="SUPFAM" id="SSF53098">
    <property type="entry name" value="Ribonuclease H-like"/>
    <property type="match status" value="1"/>
</dbReference>
<gene>
    <name evidence="2" type="ORF">EDC44_107116</name>
</gene>
<feature type="domain" description="Integrase catalytic" evidence="1">
    <location>
        <begin position="1"/>
        <end position="144"/>
    </location>
</feature>
<accession>A0A4R2T327</accession>
<protein>
    <submittedName>
        <fullName evidence="2">Integrase-like protein</fullName>
    </submittedName>
</protein>
<dbReference type="PANTHER" id="PTHR46889">
    <property type="entry name" value="TRANSPOSASE INSF FOR INSERTION SEQUENCE IS3B-RELATED"/>
    <property type="match status" value="1"/>
</dbReference>
<dbReference type="Proteomes" id="UP000295763">
    <property type="component" value="Unassembled WGS sequence"/>
</dbReference>
<name>A0A4R2T327_9PAST</name>
<evidence type="ECO:0000313" key="2">
    <source>
        <dbReference type="EMBL" id="TCP95831.1"/>
    </source>
</evidence>
<dbReference type="InterPro" id="IPR012337">
    <property type="entry name" value="RNaseH-like_sf"/>
</dbReference>
<feature type="non-terminal residue" evidence="2">
    <location>
        <position position="1"/>
    </location>
</feature>